<dbReference type="PANTHER" id="PTHR32439">
    <property type="entry name" value="FERREDOXIN--NITRITE REDUCTASE, CHLOROPLASTIC"/>
    <property type="match status" value="1"/>
</dbReference>
<keyword evidence="5" id="KW-0408">Iron</keyword>
<evidence type="ECO:0000256" key="2">
    <source>
        <dbReference type="ARBA" id="ARBA00022617"/>
    </source>
</evidence>
<dbReference type="InterPro" id="IPR051329">
    <property type="entry name" value="NIR_SIR_4Fe-4S"/>
</dbReference>
<reference evidence="11" key="1">
    <citation type="submission" date="2016-10" db="EMBL/GenBank/DDBJ databases">
        <authorList>
            <person name="Varghese N."/>
            <person name="Submissions S."/>
        </authorList>
    </citation>
    <scope>NUCLEOTIDE SEQUENCE [LARGE SCALE GENOMIC DNA]</scope>
    <source>
        <strain evidence="11">IBRC-M 10761</strain>
    </source>
</reference>
<dbReference type="GO" id="GO:0016491">
    <property type="term" value="F:oxidoreductase activity"/>
    <property type="evidence" value="ECO:0007669"/>
    <property type="project" value="UniProtKB-KW"/>
</dbReference>
<dbReference type="InterPro" id="IPR006067">
    <property type="entry name" value="NO2/SO3_Rdtase_4Fe4S_dom"/>
</dbReference>
<keyword evidence="4" id="KW-0560">Oxidoreductase</keyword>
<dbReference type="InterPro" id="IPR006066">
    <property type="entry name" value="NO2/SO3_Rdtase_FeS/sirohaem_BS"/>
</dbReference>
<evidence type="ECO:0000256" key="4">
    <source>
        <dbReference type="ARBA" id="ARBA00023002"/>
    </source>
</evidence>
<dbReference type="PRINTS" id="PR00397">
    <property type="entry name" value="SIROHAEM"/>
</dbReference>
<dbReference type="Pfam" id="PF03460">
    <property type="entry name" value="NIR_SIR_ferr"/>
    <property type="match status" value="2"/>
</dbReference>
<evidence type="ECO:0000259" key="9">
    <source>
        <dbReference type="Pfam" id="PF05168"/>
    </source>
</evidence>
<dbReference type="SUPFAM" id="SSF55124">
    <property type="entry name" value="Nitrite/Sulfite reductase N-terminal domain-like"/>
    <property type="match status" value="2"/>
</dbReference>
<proteinExistence type="predicted"/>
<dbReference type="RefSeq" id="WP_092173669.1">
    <property type="nucleotide sequence ID" value="NZ_FNZH01000003.1"/>
</dbReference>
<evidence type="ECO:0000259" key="7">
    <source>
        <dbReference type="Pfam" id="PF01077"/>
    </source>
</evidence>
<dbReference type="STRING" id="1416801.SAMN05192553_103319"/>
<evidence type="ECO:0000313" key="11">
    <source>
        <dbReference type="Proteomes" id="UP000199403"/>
    </source>
</evidence>
<feature type="domain" description="Nitrite/sulphite reductase 4Fe-4S" evidence="7">
    <location>
        <begin position="399"/>
        <end position="537"/>
    </location>
</feature>
<keyword evidence="1" id="KW-0004">4Fe-4S</keyword>
<dbReference type="GO" id="GO:0020037">
    <property type="term" value="F:heme binding"/>
    <property type="evidence" value="ECO:0007669"/>
    <property type="project" value="InterPro"/>
</dbReference>
<sequence length="701" mass="78849">MQSFRTEIENPLVEKDIVELANKIELFRNGKIDEEKFRSLRLARGVYGQRQEGVQMIRIKLPYGRVRSSQLTRICDVSEKYSTGRLHITTRQDIQIHYVSLDRTPELWAELEKDDVTLREACGNTVRNVTASETAGIDPREPFDVTPYADATFRYMLRNPISQEMGRKFKISFSASEEDTALSYLHDLGFIAKLMTHGDGTEERGFKVLLGGGLGSQPRHGDVVHEFLPTDQLIPFVEGVIRVFDRHGERAKRMKARMKFLINGLGLEEFLRLVAEEQMALQYRSYPIDVSDYEASKSLPNPVIPAFTVPTDENYRRWKVTNVLPQKQPGYVAVGVKVHLGDFYTKEARQLAKLIREYANDELRFTLRQNFLIRDVKEELVPFFYQELKKLGLADYGYNSIGDITACPGTDTCNLGIASSTGAADVMGKVILDEYPEFLLDKHLTIKISGCMNACGQHNMASIGFQGMSMKVGKSVLPALQVLLGGATFGDGKGRFSDKVIKIPSKRGPQALRVLLDDYKAQAEKGENYARYYERQGQMYFYELLKPLAGTDTITESDFIDWGNEEPYVKAIGVGECAGVVIDLVSTLLLEAREKLADAEDSLKAEKWADGIYQAYTCMVNAAKAILTAEGVNTNSYASIVSEFEAHFIDSGKIDLGGSFSDLVYKIKQHSPTADFAREYYQTAEKVYEAISEFRSKEVHA</sequence>
<evidence type="ECO:0000256" key="3">
    <source>
        <dbReference type="ARBA" id="ARBA00022723"/>
    </source>
</evidence>
<evidence type="ECO:0000256" key="1">
    <source>
        <dbReference type="ARBA" id="ARBA00022485"/>
    </source>
</evidence>
<dbReference type="EMBL" id="FNZH01000003">
    <property type="protein sequence ID" value="SEJ33659.1"/>
    <property type="molecule type" value="Genomic_DNA"/>
</dbReference>
<evidence type="ECO:0000256" key="6">
    <source>
        <dbReference type="ARBA" id="ARBA00023014"/>
    </source>
</evidence>
<dbReference type="GO" id="GO:0051539">
    <property type="term" value="F:4 iron, 4 sulfur cluster binding"/>
    <property type="evidence" value="ECO:0007669"/>
    <property type="project" value="UniProtKB-KW"/>
</dbReference>
<gene>
    <name evidence="10" type="ORF">SAMN05192553_103319</name>
</gene>
<dbReference type="GO" id="GO:0046872">
    <property type="term" value="F:metal ion binding"/>
    <property type="evidence" value="ECO:0007669"/>
    <property type="project" value="UniProtKB-KW"/>
</dbReference>
<name>A0A1H6XX79_9BACT</name>
<dbReference type="Pfam" id="PF01077">
    <property type="entry name" value="NIR_SIR"/>
    <property type="match status" value="2"/>
</dbReference>
<dbReference type="InterPro" id="IPR036136">
    <property type="entry name" value="Nit/Sulf_reduc_fer-like_dom_sf"/>
</dbReference>
<dbReference type="Proteomes" id="UP000199403">
    <property type="component" value="Unassembled WGS sequence"/>
</dbReference>
<dbReference type="InterPro" id="IPR045854">
    <property type="entry name" value="NO2/SO3_Rdtase_4Fe4S_sf"/>
</dbReference>
<feature type="domain" description="Nitrite/Sulfite reductase ferredoxin-like" evidence="8">
    <location>
        <begin position="325"/>
        <end position="390"/>
    </location>
</feature>
<dbReference type="Gene3D" id="3.30.413.10">
    <property type="entry name" value="Sulfite Reductase Hemoprotein, domain 1"/>
    <property type="match status" value="2"/>
</dbReference>
<feature type="domain" description="HEPN" evidence="9">
    <location>
        <begin position="587"/>
        <end position="690"/>
    </location>
</feature>
<dbReference type="Pfam" id="PF05168">
    <property type="entry name" value="HEPN"/>
    <property type="match status" value="1"/>
</dbReference>
<evidence type="ECO:0000313" key="10">
    <source>
        <dbReference type="EMBL" id="SEJ33659.1"/>
    </source>
</evidence>
<dbReference type="Gene3D" id="3.90.480.10">
    <property type="entry name" value="Sulfite Reductase Hemoprotein,Domain 2"/>
    <property type="match status" value="1"/>
</dbReference>
<dbReference type="AlphaFoldDB" id="A0A1H6XX79"/>
<feature type="domain" description="Nitrite/sulphite reductase 4Fe-4S" evidence="7">
    <location>
        <begin position="122"/>
        <end position="279"/>
    </location>
</feature>
<accession>A0A1H6XX79</accession>
<dbReference type="InterPro" id="IPR007842">
    <property type="entry name" value="HEPN_dom"/>
</dbReference>
<keyword evidence="11" id="KW-1185">Reference proteome</keyword>
<dbReference type="Gene3D" id="1.20.120.330">
    <property type="entry name" value="Nucleotidyltransferases domain 2"/>
    <property type="match status" value="1"/>
</dbReference>
<protein>
    <submittedName>
        <fullName evidence="10">Sulfite reductase (Ferredoxin)</fullName>
    </submittedName>
</protein>
<dbReference type="PANTHER" id="PTHR32439:SF9">
    <property type="entry name" value="BLR3264 PROTEIN"/>
    <property type="match status" value="1"/>
</dbReference>
<evidence type="ECO:0000259" key="8">
    <source>
        <dbReference type="Pfam" id="PF03460"/>
    </source>
</evidence>
<dbReference type="InterPro" id="IPR005117">
    <property type="entry name" value="NiRdtase/SiRdtase_haem-b_fer"/>
</dbReference>
<feature type="domain" description="Nitrite/Sulfite reductase ferredoxin-like" evidence="8">
    <location>
        <begin position="47"/>
        <end position="113"/>
    </location>
</feature>
<dbReference type="OrthoDB" id="9803707at2"/>
<keyword evidence="2" id="KW-0349">Heme</keyword>
<evidence type="ECO:0000256" key="5">
    <source>
        <dbReference type="ARBA" id="ARBA00023004"/>
    </source>
</evidence>
<keyword evidence="3" id="KW-0479">Metal-binding</keyword>
<keyword evidence="6" id="KW-0411">Iron-sulfur</keyword>
<organism evidence="10 11">
    <name type="scientific">Cyclobacterium xiamenense</name>
    <dbReference type="NCBI Taxonomy" id="1297121"/>
    <lineage>
        <taxon>Bacteria</taxon>
        <taxon>Pseudomonadati</taxon>
        <taxon>Bacteroidota</taxon>
        <taxon>Cytophagia</taxon>
        <taxon>Cytophagales</taxon>
        <taxon>Cyclobacteriaceae</taxon>
        <taxon>Cyclobacterium</taxon>
    </lineage>
</organism>
<dbReference type="SUPFAM" id="SSF56014">
    <property type="entry name" value="Nitrite and sulphite reductase 4Fe-4S domain-like"/>
    <property type="match status" value="2"/>
</dbReference>